<evidence type="ECO:0000259" key="15">
    <source>
        <dbReference type="PROSITE" id="PS51829"/>
    </source>
</evidence>
<evidence type="ECO:0000256" key="7">
    <source>
        <dbReference type="ARBA" id="ARBA00022837"/>
    </source>
</evidence>
<feature type="region of interest" description="Disordered" evidence="13">
    <location>
        <begin position="152"/>
        <end position="194"/>
    </location>
</feature>
<reference evidence="16" key="1">
    <citation type="submission" date="2015-11" db="EMBL/GenBank/DDBJ databases">
        <title>De novo transcriptome assembly of four potential Pierce s Disease insect vectors from Arizona vineyards.</title>
        <authorList>
            <person name="Tassone E.E."/>
        </authorList>
    </citation>
    <scope>NUCLEOTIDE SEQUENCE</scope>
</reference>
<dbReference type="SUPFAM" id="SSF49785">
    <property type="entry name" value="Galactose-binding domain-like"/>
    <property type="match status" value="1"/>
</dbReference>
<keyword evidence="2 12" id="KW-0645">Protease</keyword>
<dbReference type="InterPro" id="IPR036852">
    <property type="entry name" value="Peptidase_S8/S53_dom_sf"/>
</dbReference>
<dbReference type="SUPFAM" id="SSF52743">
    <property type="entry name" value="Subtilisin-like"/>
    <property type="match status" value="1"/>
</dbReference>
<dbReference type="Pfam" id="PF16470">
    <property type="entry name" value="S8_pro-domain"/>
    <property type="match status" value="1"/>
</dbReference>
<keyword evidence="4 14" id="KW-0732">Signal</keyword>
<dbReference type="GO" id="GO:0016486">
    <property type="term" value="P:peptide hormone processing"/>
    <property type="evidence" value="ECO:0007669"/>
    <property type="project" value="TreeGrafter"/>
</dbReference>
<protein>
    <recommendedName>
        <fullName evidence="15">P/Homo B domain-containing protein</fullName>
    </recommendedName>
</protein>
<evidence type="ECO:0000256" key="9">
    <source>
        <dbReference type="ARBA" id="ARBA00023157"/>
    </source>
</evidence>
<keyword evidence="10" id="KW-0325">Glycoprotein</keyword>
<dbReference type="SUPFAM" id="SSF54897">
    <property type="entry name" value="Protease propeptides/inhibitors"/>
    <property type="match status" value="1"/>
</dbReference>
<evidence type="ECO:0000256" key="2">
    <source>
        <dbReference type="ARBA" id="ARBA00022670"/>
    </source>
</evidence>
<gene>
    <name evidence="16" type="ORF">g.28675</name>
</gene>
<dbReference type="InterPro" id="IPR023828">
    <property type="entry name" value="Peptidase_S8_Ser-AS"/>
</dbReference>
<dbReference type="InterPro" id="IPR038466">
    <property type="entry name" value="S8_pro-domain_sf"/>
</dbReference>
<dbReference type="GO" id="GO:0004252">
    <property type="term" value="F:serine-type endopeptidase activity"/>
    <property type="evidence" value="ECO:0007669"/>
    <property type="project" value="UniProtKB-UniRule"/>
</dbReference>
<dbReference type="GO" id="GO:0016020">
    <property type="term" value="C:membrane"/>
    <property type="evidence" value="ECO:0007669"/>
    <property type="project" value="TreeGrafter"/>
</dbReference>
<evidence type="ECO:0000256" key="10">
    <source>
        <dbReference type="ARBA" id="ARBA00023180"/>
    </source>
</evidence>
<keyword evidence="9" id="KW-1015">Disulfide bond</keyword>
<evidence type="ECO:0000256" key="6">
    <source>
        <dbReference type="ARBA" id="ARBA00022825"/>
    </source>
</evidence>
<sequence length="718" mass="78569">LVEWAVCAVVLLCTMSATASSTGPEGDREKEYTNMWIAEIRGGEHVARRVARDLGYNYGGQADVFEDHYVLTRDDHPEVSKRSSIHLTRSLQDLDEVKWAEQQSVVVRSKRGFIPRPPEEEVEEQQQSEPRSSRHQDLMKLLNNMYGGKIGGSFSASGSTKPNSAAHSKPSTNNKPHSTKSTSTFSTKPSSTSLNTYKGVTKHVECLSSKTSAYQSLFNDPLWPNEWYIQDYRTQDMPVMDLNVVPVYKMGITGKSVTIAVVDDGLEHGHPDLVGNFVASLSYDMGSDKPGSTPDPSTSHPNSHGTKCAGEIAMVANNNKCGVGIAYNSKIAGIKVLGKRSVDYVEAKGLVYRLDKFDIYSNSWGPSDDAMTMEKVGRMSALSFEKGSTQGRQGKGAIYVFAGGNGRHLTDNCACDGLVNNVYTIAIASVSQRGKIVYYSERCTAIFAAAYSGGNSYDEKVATIDLNGKCTTSFSGTSAAAPLATGIIALTLDANPKLTYRDVMHLITMSAEVAPLADNGDIWYKNGRGFWVSNDFGFGLLNGENMVNLAKTWKNVPKKNTCIVSVKLDNPQYITVGETANVEFQTVACQDTKNDAVYYLEQVEVTSTVQYPYRGALSMTLKSPAGTKSTLLETRPKDSNKDGLKEWTIKTLHNWGENPKGTWEIEVKANALTGVRAASGYVLEFTISFHGTKDMPAHYSQRRKYSGFRLSNGKTSEV</sequence>
<keyword evidence="3" id="KW-0165">Cleavage on pair of basic residues</keyword>
<dbReference type="Pfam" id="PF00082">
    <property type="entry name" value="Peptidase_S8"/>
    <property type="match status" value="1"/>
</dbReference>
<dbReference type="InterPro" id="IPR032815">
    <property type="entry name" value="S8_pro-domain"/>
</dbReference>
<evidence type="ECO:0000313" key="16">
    <source>
        <dbReference type="EMBL" id="JAS66816.1"/>
    </source>
</evidence>
<dbReference type="GO" id="GO:0012505">
    <property type="term" value="C:endomembrane system"/>
    <property type="evidence" value="ECO:0007669"/>
    <property type="project" value="UniProtKB-ARBA"/>
</dbReference>
<keyword evidence="7" id="KW-0106">Calcium</keyword>
<dbReference type="Gene3D" id="2.60.120.260">
    <property type="entry name" value="Galactose-binding domain-like"/>
    <property type="match status" value="1"/>
</dbReference>
<evidence type="ECO:0000256" key="8">
    <source>
        <dbReference type="ARBA" id="ARBA00023145"/>
    </source>
</evidence>
<feature type="compositionally biased region" description="Polar residues" evidence="13">
    <location>
        <begin position="154"/>
        <end position="176"/>
    </location>
</feature>
<dbReference type="PROSITE" id="PS00138">
    <property type="entry name" value="SUBTILASE_SER"/>
    <property type="match status" value="1"/>
</dbReference>
<dbReference type="GO" id="GO:0005737">
    <property type="term" value="C:cytoplasm"/>
    <property type="evidence" value="ECO:0007669"/>
    <property type="project" value="UniProtKB-ARBA"/>
</dbReference>
<evidence type="ECO:0000256" key="4">
    <source>
        <dbReference type="ARBA" id="ARBA00022729"/>
    </source>
</evidence>
<accession>A0A1B6GWL0</accession>
<dbReference type="PROSITE" id="PS51892">
    <property type="entry name" value="SUBTILASE"/>
    <property type="match status" value="1"/>
</dbReference>
<evidence type="ECO:0000256" key="5">
    <source>
        <dbReference type="ARBA" id="ARBA00022801"/>
    </source>
</evidence>
<dbReference type="CDD" id="cd04059">
    <property type="entry name" value="Peptidases_S8_Protein_convertases_Kexins_Furin-like"/>
    <property type="match status" value="1"/>
</dbReference>
<evidence type="ECO:0000256" key="11">
    <source>
        <dbReference type="PIRSR" id="PIRSR615500-1"/>
    </source>
</evidence>
<feature type="compositionally biased region" description="Low complexity" evidence="13">
    <location>
        <begin position="179"/>
        <end position="193"/>
    </location>
</feature>
<dbReference type="Pfam" id="PF01483">
    <property type="entry name" value="P_proprotein"/>
    <property type="match status" value="1"/>
</dbReference>
<feature type="domain" description="P/Homo B" evidence="15">
    <location>
        <begin position="555"/>
        <end position="695"/>
    </location>
</feature>
<dbReference type="InterPro" id="IPR022398">
    <property type="entry name" value="Peptidase_S8_His-AS"/>
</dbReference>
<keyword evidence="5 12" id="KW-0378">Hydrolase</keyword>
<comment type="similarity">
    <text evidence="1">Belongs to the peptidase S8 family. Furin subfamily.</text>
</comment>
<dbReference type="InterPro" id="IPR008979">
    <property type="entry name" value="Galactose-bd-like_sf"/>
</dbReference>
<dbReference type="PROSITE" id="PS51829">
    <property type="entry name" value="P_HOMO_B"/>
    <property type="match status" value="1"/>
</dbReference>
<feature type="non-terminal residue" evidence="16">
    <location>
        <position position="1"/>
    </location>
</feature>
<dbReference type="Gene3D" id="3.30.70.850">
    <property type="entry name" value="Peptidase S8, pro-domain"/>
    <property type="match status" value="1"/>
</dbReference>
<dbReference type="InterPro" id="IPR015500">
    <property type="entry name" value="Peptidase_S8_subtilisin-rel"/>
</dbReference>
<dbReference type="InterPro" id="IPR002884">
    <property type="entry name" value="P_dom"/>
</dbReference>
<dbReference type="AlphaFoldDB" id="A0A1B6GWL0"/>
<dbReference type="FunFam" id="2.60.120.260:FF:000006">
    <property type="entry name" value="Proprotein convertase subtilisin/kexin type 5"/>
    <property type="match status" value="1"/>
</dbReference>
<feature type="active site" description="Charge relay system" evidence="11 12">
    <location>
        <position position="263"/>
    </location>
</feature>
<evidence type="ECO:0000256" key="3">
    <source>
        <dbReference type="ARBA" id="ARBA00022685"/>
    </source>
</evidence>
<name>A0A1B6GWL0_9HEMI</name>
<organism evidence="16">
    <name type="scientific">Cuerna arida</name>
    <dbReference type="NCBI Taxonomy" id="1464854"/>
    <lineage>
        <taxon>Eukaryota</taxon>
        <taxon>Metazoa</taxon>
        <taxon>Ecdysozoa</taxon>
        <taxon>Arthropoda</taxon>
        <taxon>Hexapoda</taxon>
        <taxon>Insecta</taxon>
        <taxon>Pterygota</taxon>
        <taxon>Neoptera</taxon>
        <taxon>Paraneoptera</taxon>
        <taxon>Hemiptera</taxon>
        <taxon>Auchenorrhyncha</taxon>
        <taxon>Membracoidea</taxon>
        <taxon>Cicadellidae</taxon>
        <taxon>Cicadellinae</taxon>
        <taxon>Proconiini</taxon>
        <taxon>Cuerna</taxon>
    </lineage>
</organism>
<evidence type="ECO:0000256" key="1">
    <source>
        <dbReference type="ARBA" id="ARBA00005325"/>
    </source>
</evidence>
<keyword evidence="8" id="KW-0865">Zymogen</keyword>
<feature type="active site" description="Charge relay system" evidence="11 12">
    <location>
        <position position="304"/>
    </location>
</feature>
<dbReference type="InterPro" id="IPR023827">
    <property type="entry name" value="Peptidase_S8_Asp-AS"/>
</dbReference>
<proteinExistence type="inferred from homology"/>
<feature type="compositionally biased region" description="Polar residues" evidence="13">
    <location>
        <begin position="294"/>
        <end position="305"/>
    </location>
</feature>
<dbReference type="InterPro" id="IPR000209">
    <property type="entry name" value="Peptidase_S8/S53_dom"/>
</dbReference>
<feature type="signal peptide" evidence="14">
    <location>
        <begin position="1"/>
        <end position="19"/>
    </location>
</feature>
<evidence type="ECO:0000256" key="12">
    <source>
        <dbReference type="PROSITE-ProRule" id="PRU01240"/>
    </source>
</evidence>
<evidence type="ECO:0000256" key="13">
    <source>
        <dbReference type="SAM" id="MobiDB-lite"/>
    </source>
</evidence>
<dbReference type="GO" id="GO:0043005">
    <property type="term" value="C:neuron projection"/>
    <property type="evidence" value="ECO:0007669"/>
    <property type="project" value="TreeGrafter"/>
</dbReference>
<feature type="chain" id="PRO_5008583994" description="P/Homo B domain-containing protein" evidence="14">
    <location>
        <begin position="20"/>
        <end position="718"/>
    </location>
</feature>
<dbReference type="PROSITE" id="PS00137">
    <property type="entry name" value="SUBTILASE_HIS"/>
    <property type="match status" value="1"/>
</dbReference>
<dbReference type="Gene3D" id="3.40.50.200">
    <property type="entry name" value="Peptidase S8/S53 domain"/>
    <property type="match status" value="1"/>
</dbReference>
<keyword evidence="6 12" id="KW-0720">Serine protease</keyword>
<dbReference type="PROSITE" id="PS00136">
    <property type="entry name" value="SUBTILASE_ASP"/>
    <property type="match status" value="1"/>
</dbReference>
<evidence type="ECO:0000256" key="14">
    <source>
        <dbReference type="SAM" id="SignalP"/>
    </source>
</evidence>
<dbReference type="FunFam" id="3.40.50.200:FF:000021">
    <property type="entry name" value="Proprotein convertase subtilisin/kexin type 5a"/>
    <property type="match status" value="1"/>
</dbReference>
<dbReference type="EMBL" id="GECZ01002953">
    <property type="protein sequence ID" value="JAS66816.1"/>
    <property type="molecule type" value="Transcribed_RNA"/>
</dbReference>
<dbReference type="PRINTS" id="PR00723">
    <property type="entry name" value="SUBTILISIN"/>
</dbReference>
<dbReference type="GO" id="GO:0005615">
    <property type="term" value="C:extracellular space"/>
    <property type="evidence" value="ECO:0007669"/>
    <property type="project" value="TreeGrafter"/>
</dbReference>
<feature type="region of interest" description="Disordered" evidence="13">
    <location>
        <begin position="110"/>
        <end position="134"/>
    </location>
</feature>
<dbReference type="PANTHER" id="PTHR42884:SF14">
    <property type="entry name" value="NEUROENDOCRINE CONVERTASE 1"/>
    <property type="match status" value="1"/>
</dbReference>
<feature type="active site" description="Charge relay system" evidence="11 12">
    <location>
        <position position="478"/>
    </location>
</feature>
<feature type="region of interest" description="Disordered" evidence="13">
    <location>
        <begin position="285"/>
        <end position="305"/>
    </location>
</feature>
<dbReference type="InterPro" id="IPR034182">
    <property type="entry name" value="Kexin/furin"/>
</dbReference>
<dbReference type="PANTHER" id="PTHR42884">
    <property type="entry name" value="PROPROTEIN CONVERTASE SUBTILISIN/KEXIN-RELATED"/>
    <property type="match status" value="1"/>
</dbReference>